<organism evidence="1 2">
    <name type="scientific">Ramazzottius varieornatus</name>
    <name type="common">Water bear</name>
    <name type="synonym">Tardigrade</name>
    <dbReference type="NCBI Taxonomy" id="947166"/>
    <lineage>
        <taxon>Eukaryota</taxon>
        <taxon>Metazoa</taxon>
        <taxon>Ecdysozoa</taxon>
        <taxon>Tardigrada</taxon>
        <taxon>Eutardigrada</taxon>
        <taxon>Parachela</taxon>
        <taxon>Hypsibioidea</taxon>
        <taxon>Ramazzottiidae</taxon>
        <taxon>Ramazzottius</taxon>
    </lineage>
</organism>
<name>A0A1D1UP40_RAMVA</name>
<reference evidence="1 2" key="1">
    <citation type="journal article" date="2016" name="Nat. Commun.">
        <title>Extremotolerant tardigrade genome and improved radiotolerance of human cultured cells by tardigrade-unique protein.</title>
        <authorList>
            <person name="Hashimoto T."/>
            <person name="Horikawa D.D."/>
            <person name="Saito Y."/>
            <person name="Kuwahara H."/>
            <person name="Kozuka-Hata H."/>
            <person name="Shin-I T."/>
            <person name="Minakuchi Y."/>
            <person name="Ohishi K."/>
            <person name="Motoyama A."/>
            <person name="Aizu T."/>
            <person name="Enomoto A."/>
            <person name="Kondo K."/>
            <person name="Tanaka S."/>
            <person name="Hara Y."/>
            <person name="Koshikawa S."/>
            <person name="Sagara H."/>
            <person name="Miura T."/>
            <person name="Yokobori S."/>
            <person name="Miyagawa K."/>
            <person name="Suzuki Y."/>
            <person name="Kubo T."/>
            <person name="Oyama M."/>
            <person name="Kohara Y."/>
            <person name="Fujiyama A."/>
            <person name="Arakawa K."/>
            <person name="Katayama T."/>
            <person name="Toyoda A."/>
            <person name="Kunieda T."/>
        </authorList>
    </citation>
    <scope>NUCLEOTIDE SEQUENCE [LARGE SCALE GENOMIC DNA]</scope>
    <source>
        <strain evidence="1 2">YOKOZUNA-1</strain>
    </source>
</reference>
<dbReference type="Proteomes" id="UP000186922">
    <property type="component" value="Unassembled WGS sequence"/>
</dbReference>
<accession>A0A1D1UP40</accession>
<protein>
    <submittedName>
        <fullName evidence="1">Uncharacterized protein</fullName>
    </submittedName>
</protein>
<proteinExistence type="predicted"/>
<evidence type="ECO:0000313" key="2">
    <source>
        <dbReference type="Proteomes" id="UP000186922"/>
    </source>
</evidence>
<keyword evidence="2" id="KW-1185">Reference proteome</keyword>
<evidence type="ECO:0000313" key="1">
    <source>
        <dbReference type="EMBL" id="GAU90280.1"/>
    </source>
</evidence>
<dbReference type="AlphaFoldDB" id="A0A1D1UP40"/>
<sequence length="59" mass="6426">MPRPQGMFVRHLPGSSGIFHQATFTKPEQHADFTFTSDIQRGVYQVGSTAVCTCAAPSK</sequence>
<comment type="caution">
    <text evidence="1">The sequence shown here is derived from an EMBL/GenBank/DDBJ whole genome shotgun (WGS) entry which is preliminary data.</text>
</comment>
<dbReference type="EMBL" id="BDGG01000001">
    <property type="protein sequence ID" value="GAU90280.1"/>
    <property type="molecule type" value="Genomic_DNA"/>
</dbReference>
<gene>
    <name evidence="1" type="primary">RvY_02718-1</name>
    <name evidence="1" type="synonym">RvY_02718.1</name>
    <name evidence="1" type="ORF">RvY_02718</name>
</gene>